<evidence type="ECO:0000313" key="4">
    <source>
        <dbReference type="EMBL" id="CAZ79473.1"/>
    </source>
</evidence>
<dbReference type="GeneID" id="9188410"/>
<dbReference type="SMART" id="SM00164">
    <property type="entry name" value="TBC"/>
    <property type="match status" value="1"/>
</dbReference>
<dbReference type="Pfam" id="PF00566">
    <property type="entry name" value="RabGAP-TBC"/>
    <property type="match status" value="1"/>
</dbReference>
<name>D5G4N0_TUBMM</name>
<dbReference type="HOGENOM" id="CLU_019939_0_0_1"/>
<evidence type="ECO:0000259" key="3">
    <source>
        <dbReference type="PROSITE" id="PS50086"/>
    </source>
</evidence>
<feature type="region of interest" description="Disordered" evidence="2">
    <location>
        <begin position="419"/>
        <end position="446"/>
    </location>
</feature>
<dbReference type="RefSeq" id="XP_002835316.1">
    <property type="nucleotide sequence ID" value="XM_002835270.1"/>
</dbReference>
<dbReference type="PANTHER" id="PTHR22957:SF337">
    <property type="entry name" value="TBC1 DOMAIN FAMILY MEMBER 5"/>
    <property type="match status" value="1"/>
</dbReference>
<evidence type="ECO:0000256" key="2">
    <source>
        <dbReference type="SAM" id="MobiDB-lite"/>
    </source>
</evidence>
<dbReference type="AlphaFoldDB" id="D5G4N0"/>
<feature type="region of interest" description="Disordered" evidence="2">
    <location>
        <begin position="588"/>
        <end position="672"/>
    </location>
</feature>
<feature type="region of interest" description="Disordered" evidence="2">
    <location>
        <begin position="702"/>
        <end position="761"/>
    </location>
</feature>
<accession>D5G4N0</accession>
<feature type="domain" description="Rab-GAP TBC" evidence="3">
    <location>
        <begin position="72"/>
        <end position="347"/>
    </location>
</feature>
<proteinExistence type="predicted"/>
<dbReference type="GO" id="GO:0005096">
    <property type="term" value="F:GTPase activator activity"/>
    <property type="evidence" value="ECO:0007669"/>
    <property type="project" value="UniProtKB-KW"/>
</dbReference>
<dbReference type="FunFam" id="1.10.8.270:FF:000031">
    <property type="entry name" value="TBC1 domain family member 5"/>
    <property type="match status" value="1"/>
</dbReference>
<dbReference type="Gene3D" id="1.10.8.270">
    <property type="entry name" value="putative rabgap domain of human tbc1 domain family member 14 like domains"/>
    <property type="match status" value="1"/>
</dbReference>
<gene>
    <name evidence="4" type="ORF">GSTUM_00000018001</name>
</gene>
<dbReference type="Proteomes" id="UP000006911">
    <property type="component" value="Unassembled WGS sequence"/>
</dbReference>
<dbReference type="EMBL" id="FN429989">
    <property type="protein sequence ID" value="CAZ79473.1"/>
    <property type="molecule type" value="Genomic_DNA"/>
</dbReference>
<organism evidence="4 5">
    <name type="scientific">Tuber melanosporum (strain Mel28)</name>
    <name type="common">Perigord black truffle</name>
    <dbReference type="NCBI Taxonomy" id="656061"/>
    <lineage>
        <taxon>Eukaryota</taxon>
        <taxon>Fungi</taxon>
        <taxon>Dikarya</taxon>
        <taxon>Ascomycota</taxon>
        <taxon>Pezizomycotina</taxon>
        <taxon>Pezizomycetes</taxon>
        <taxon>Pezizales</taxon>
        <taxon>Tuberaceae</taxon>
        <taxon>Tuber</taxon>
    </lineage>
</organism>
<dbReference type="eggNOG" id="KOG1091">
    <property type="taxonomic scope" value="Eukaryota"/>
</dbReference>
<dbReference type="SUPFAM" id="SSF47923">
    <property type="entry name" value="Ypt/Rab-GAP domain of gyp1p"/>
    <property type="match status" value="2"/>
</dbReference>
<evidence type="ECO:0000256" key="1">
    <source>
        <dbReference type="ARBA" id="ARBA00022468"/>
    </source>
</evidence>
<feature type="compositionally biased region" description="Pro residues" evidence="2">
    <location>
        <begin position="634"/>
        <end position="649"/>
    </location>
</feature>
<reference evidence="4 5" key="1">
    <citation type="journal article" date="2010" name="Nature">
        <title>Perigord black truffle genome uncovers evolutionary origins and mechanisms of symbiosis.</title>
        <authorList>
            <person name="Martin F."/>
            <person name="Kohler A."/>
            <person name="Murat C."/>
            <person name="Balestrini R."/>
            <person name="Coutinho P.M."/>
            <person name="Jaillon O."/>
            <person name="Montanini B."/>
            <person name="Morin E."/>
            <person name="Noel B."/>
            <person name="Percudani R."/>
            <person name="Porcel B."/>
            <person name="Rubini A."/>
            <person name="Amicucci A."/>
            <person name="Amselem J."/>
            <person name="Anthouard V."/>
            <person name="Arcioni S."/>
            <person name="Artiguenave F."/>
            <person name="Aury J.M."/>
            <person name="Ballario P."/>
            <person name="Bolchi A."/>
            <person name="Brenna A."/>
            <person name="Brun A."/>
            <person name="Buee M."/>
            <person name="Cantarel B."/>
            <person name="Chevalier G."/>
            <person name="Couloux A."/>
            <person name="Da Silva C."/>
            <person name="Denoeud F."/>
            <person name="Duplessis S."/>
            <person name="Ghignone S."/>
            <person name="Hilselberger B."/>
            <person name="Iotti M."/>
            <person name="Marcais B."/>
            <person name="Mello A."/>
            <person name="Miranda M."/>
            <person name="Pacioni G."/>
            <person name="Quesneville H."/>
            <person name="Riccioni C."/>
            <person name="Ruotolo R."/>
            <person name="Splivallo R."/>
            <person name="Stocchi V."/>
            <person name="Tisserant E."/>
            <person name="Viscomi A.R."/>
            <person name="Zambonelli A."/>
            <person name="Zampieri E."/>
            <person name="Henrissat B."/>
            <person name="Lebrun M.H."/>
            <person name="Paolocci F."/>
            <person name="Bonfante P."/>
            <person name="Ottonello S."/>
            <person name="Wincker P."/>
        </authorList>
    </citation>
    <scope>NUCLEOTIDE SEQUENCE [LARGE SCALE GENOMIC DNA]</scope>
    <source>
        <strain evidence="4 5">Mel28</strain>
    </source>
</reference>
<keyword evidence="5" id="KW-1185">Reference proteome</keyword>
<dbReference type="PANTHER" id="PTHR22957">
    <property type="entry name" value="TBC1 DOMAIN FAMILY MEMBER GTPASE-ACTIVATING PROTEIN"/>
    <property type="match status" value="1"/>
</dbReference>
<keyword evidence="1" id="KW-0343">GTPase activation</keyword>
<feature type="compositionally biased region" description="Polar residues" evidence="2">
    <location>
        <begin position="657"/>
        <end position="669"/>
    </location>
</feature>
<sequence>MRPLQETRYHLLSSPPPTQHCLQLLKPKRRLGTIRKLWESLFKGHSSISSLRTATTDSIYKNNGNSGSTEGPCGVGLRSVCWKLFLLFPGFKPEAWSRTIRYERAAFEELKKVHVSPFEKAADFGEGIDPLAEVAENPWEQFRKDESLRKEILQDIERCMPENTYFRDPTIQNSLLNILFIYCKLNADVSYRQGMHEIVAIILWVVSCDAISTAAGTEGQEEEGKPVADENIMVECLDHQFIEHDTFSLFQVVMRSAKAWYEIGEEALDSVKGRGRNENRNSSPIVEKSKYIHEHLLMAVDPELAEHLKALDVLPQVFLIRWIRLLFGREFPFEELLEVWDALFAEDPNLQLVDHICVAMLLRVRWQLMEADYSTALTLVLRYPSPTAPDLPATFVADAIYLRDNPTFAGGKHIVVKYSNRTPTPPAQKQRAPKLSRKNSPLTPPARFLQTGQLESIVQDVAKNMLSQGERWGVNRAVRDAVGDIKKNVQGLQQSQHQQWAAQESAREAELVRRSRELSKKLKADDDRRKKLERLLQLSIEELEKNGLTTEQKKVSLVRLNHVRECLLDGTKTVDYTASAAPLPKILPITTSVPTTPPSPAANPPLSGRAPPSSICTIHTPTSTVSQPTQKPKSAPPSPPGSTPPPKPQKVPTSPQGSFVKTSFKSNSDPDFLTHRPRASLAQSSFAWMLGDDPAAKTKTAFVSASARKSGNANSNHGGGGGGGSGGAAGADGVGNGVRVDATWTPDVDEGFDLGRLRRKR</sequence>
<dbReference type="InterPro" id="IPR035969">
    <property type="entry name" value="Rab-GAP_TBC_sf"/>
</dbReference>
<dbReference type="InterPro" id="IPR000195">
    <property type="entry name" value="Rab-GAP-TBC_dom"/>
</dbReference>
<dbReference type="PROSITE" id="PS50086">
    <property type="entry name" value="TBC_RABGAP"/>
    <property type="match status" value="1"/>
</dbReference>
<dbReference type="InParanoid" id="D5G4N0"/>
<dbReference type="Gene3D" id="1.10.472.80">
    <property type="entry name" value="Ypt/Rab-GAP domain of gyp1p, domain 3"/>
    <property type="match status" value="1"/>
</dbReference>
<dbReference type="OMA" id="SPWQTLR"/>
<feature type="compositionally biased region" description="Polar residues" evidence="2">
    <location>
        <begin position="614"/>
        <end position="625"/>
    </location>
</feature>
<dbReference type="FunFam" id="1.10.472.80:FF:000038">
    <property type="entry name" value="TBC1 domain family member 5"/>
    <property type="match status" value="1"/>
</dbReference>
<evidence type="ECO:0000313" key="5">
    <source>
        <dbReference type="Proteomes" id="UP000006911"/>
    </source>
</evidence>
<dbReference type="KEGG" id="tml:GSTUM_00000018001"/>
<feature type="compositionally biased region" description="Gly residues" evidence="2">
    <location>
        <begin position="717"/>
        <end position="736"/>
    </location>
</feature>
<protein>
    <submittedName>
        <fullName evidence="4">(Perigord truffle) hypothetical protein</fullName>
    </submittedName>
</protein>
<dbReference type="STRING" id="656061.D5G4N0"/>